<accession>A0AAV7ASM1</accession>
<proteinExistence type="predicted"/>
<evidence type="ECO:0000313" key="1">
    <source>
        <dbReference type="EMBL" id="KAG8564142.1"/>
    </source>
</evidence>
<gene>
    <name evidence="1" type="ORF">GDO81_016346</name>
</gene>
<evidence type="ECO:0000313" key="2">
    <source>
        <dbReference type="Proteomes" id="UP000824782"/>
    </source>
</evidence>
<organism evidence="1 2">
    <name type="scientific">Engystomops pustulosus</name>
    <name type="common">Tungara frog</name>
    <name type="synonym">Physalaemus pustulosus</name>
    <dbReference type="NCBI Taxonomy" id="76066"/>
    <lineage>
        <taxon>Eukaryota</taxon>
        <taxon>Metazoa</taxon>
        <taxon>Chordata</taxon>
        <taxon>Craniata</taxon>
        <taxon>Vertebrata</taxon>
        <taxon>Euteleostomi</taxon>
        <taxon>Amphibia</taxon>
        <taxon>Batrachia</taxon>
        <taxon>Anura</taxon>
        <taxon>Neobatrachia</taxon>
        <taxon>Hyloidea</taxon>
        <taxon>Leptodactylidae</taxon>
        <taxon>Leiuperinae</taxon>
        <taxon>Engystomops</taxon>
    </lineage>
</organism>
<comment type="caution">
    <text evidence="1">The sequence shown here is derived from an EMBL/GenBank/DDBJ whole genome shotgun (WGS) entry which is preliminary data.</text>
</comment>
<keyword evidence="2" id="KW-1185">Reference proteome</keyword>
<sequence>METANELKEKGNKALSAGNWMKRCDATQKPSSWTPKTMCCIVIAPRLRQEEGVHQSPRRWCKTVELKPDWGK</sequence>
<feature type="non-terminal residue" evidence="1">
    <location>
        <position position="72"/>
    </location>
</feature>
<dbReference type="AlphaFoldDB" id="A0AAV7ASM1"/>
<name>A0AAV7ASM1_ENGPU</name>
<dbReference type="EMBL" id="WNYA01000007">
    <property type="protein sequence ID" value="KAG8564142.1"/>
    <property type="molecule type" value="Genomic_DNA"/>
</dbReference>
<reference evidence="1" key="1">
    <citation type="thesis" date="2020" institute="ProQuest LLC" country="789 East Eisenhower Parkway, Ann Arbor, MI, USA">
        <title>Comparative Genomics and Chromosome Evolution.</title>
        <authorList>
            <person name="Mudd A.B."/>
        </authorList>
    </citation>
    <scope>NUCLEOTIDE SEQUENCE</scope>
    <source>
        <strain evidence="1">237g6f4</strain>
        <tissue evidence="1">Blood</tissue>
    </source>
</reference>
<protein>
    <submittedName>
        <fullName evidence="1">Uncharacterized protein</fullName>
    </submittedName>
</protein>
<dbReference type="Proteomes" id="UP000824782">
    <property type="component" value="Unassembled WGS sequence"/>
</dbReference>